<evidence type="ECO:0000313" key="1">
    <source>
        <dbReference type="EMBL" id="SNS98275.1"/>
    </source>
</evidence>
<dbReference type="GO" id="GO:0003677">
    <property type="term" value="F:DNA binding"/>
    <property type="evidence" value="ECO:0007669"/>
    <property type="project" value="InterPro"/>
</dbReference>
<dbReference type="InterPro" id="IPR011010">
    <property type="entry name" value="DNA_brk_join_enz"/>
</dbReference>
<dbReference type="AlphaFoldDB" id="A0A239IXM8"/>
<gene>
    <name evidence="1" type="ORF">SAMN06264365_13160</name>
</gene>
<dbReference type="Proteomes" id="UP000198415">
    <property type="component" value="Unassembled WGS sequence"/>
</dbReference>
<keyword evidence="2" id="KW-1185">Reference proteome</keyword>
<proteinExistence type="predicted"/>
<evidence type="ECO:0008006" key="3">
    <source>
        <dbReference type="Google" id="ProtNLM"/>
    </source>
</evidence>
<dbReference type="SUPFAM" id="SSF56349">
    <property type="entry name" value="DNA breaking-rejoining enzymes"/>
    <property type="match status" value="1"/>
</dbReference>
<reference evidence="1 2" key="1">
    <citation type="submission" date="2017-06" db="EMBL/GenBank/DDBJ databases">
        <authorList>
            <person name="Kim H.J."/>
            <person name="Triplett B.A."/>
        </authorList>
    </citation>
    <scope>NUCLEOTIDE SEQUENCE [LARGE SCALE GENOMIC DNA]</scope>
    <source>
        <strain evidence="1 2">DSM 43151</strain>
    </source>
</reference>
<accession>A0A239IXM8</accession>
<protein>
    <recommendedName>
        <fullName evidence="3">Phage integrase family protein</fullName>
    </recommendedName>
</protein>
<sequence>MGHRASIVASDHADQVRAVLPSGGTERPTMLQGLRSIFRILKARKTVFVNPTARMKNPSNIRKAPIAIDLAQVRANLIDGRPATEALTALLAFHAVRIYQLAELKLTDVQDGRLHIDDRVILLAEPARDRLNAYLEYRLKTWPTSVNPHLFIHARNWTTLRPCTNWWIRKQLGTSGDRIRQDRILDGAHANGGELRALCDLFGLSISGAARYASTVNQPA</sequence>
<organism evidence="1 2">
    <name type="scientific">Actinoplanes regularis</name>
    <dbReference type="NCBI Taxonomy" id="52697"/>
    <lineage>
        <taxon>Bacteria</taxon>
        <taxon>Bacillati</taxon>
        <taxon>Actinomycetota</taxon>
        <taxon>Actinomycetes</taxon>
        <taxon>Micromonosporales</taxon>
        <taxon>Micromonosporaceae</taxon>
        <taxon>Actinoplanes</taxon>
    </lineage>
</organism>
<name>A0A239IXM8_9ACTN</name>
<dbReference type="EMBL" id="FZNR01000031">
    <property type="protein sequence ID" value="SNS98275.1"/>
    <property type="molecule type" value="Genomic_DNA"/>
</dbReference>
<evidence type="ECO:0000313" key="2">
    <source>
        <dbReference type="Proteomes" id="UP000198415"/>
    </source>
</evidence>